<gene>
    <name evidence="1" type="ORF">CCAM_LOCUS836</name>
</gene>
<dbReference type="PANTHER" id="PTHR48050:SF11">
    <property type="entry name" value="GLYCOSYLTRANSFERASE"/>
    <property type="match status" value="1"/>
</dbReference>
<evidence type="ECO:0000313" key="2">
    <source>
        <dbReference type="Proteomes" id="UP000595140"/>
    </source>
</evidence>
<accession>A0A484K0W9</accession>
<sequence>MLDQFYWAERMFWLGVAAEPLKRELLVPHKGGNGLEGAKMLANAINFALSSHVKARALEFATALSTEDGVSEAVKNLKEELGGST</sequence>
<dbReference type="Proteomes" id="UP000595140">
    <property type="component" value="Unassembled WGS sequence"/>
</dbReference>
<protein>
    <submittedName>
        <fullName evidence="1">Uncharacterized protein</fullName>
    </submittedName>
</protein>
<reference evidence="1 2" key="1">
    <citation type="submission" date="2018-04" db="EMBL/GenBank/DDBJ databases">
        <authorList>
            <person name="Vogel A."/>
        </authorList>
    </citation>
    <scope>NUCLEOTIDE SEQUENCE [LARGE SCALE GENOMIC DNA]</scope>
</reference>
<dbReference type="PANTHER" id="PTHR48050">
    <property type="entry name" value="STEROL 3-BETA-GLUCOSYLTRANSFERASE"/>
    <property type="match status" value="1"/>
</dbReference>
<dbReference type="OrthoDB" id="5835829at2759"/>
<dbReference type="EMBL" id="OOIL02000002">
    <property type="protein sequence ID" value="VFQ59060.1"/>
    <property type="molecule type" value="Genomic_DNA"/>
</dbReference>
<organism evidence="1 2">
    <name type="scientific">Cuscuta campestris</name>
    <dbReference type="NCBI Taxonomy" id="132261"/>
    <lineage>
        <taxon>Eukaryota</taxon>
        <taxon>Viridiplantae</taxon>
        <taxon>Streptophyta</taxon>
        <taxon>Embryophyta</taxon>
        <taxon>Tracheophyta</taxon>
        <taxon>Spermatophyta</taxon>
        <taxon>Magnoliopsida</taxon>
        <taxon>eudicotyledons</taxon>
        <taxon>Gunneridae</taxon>
        <taxon>Pentapetalae</taxon>
        <taxon>asterids</taxon>
        <taxon>lamiids</taxon>
        <taxon>Solanales</taxon>
        <taxon>Convolvulaceae</taxon>
        <taxon>Cuscuteae</taxon>
        <taxon>Cuscuta</taxon>
        <taxon>Cuscuta subgen. Grammica</taxon>
        <taxon>Cuscuta sect. Cleistogrammica</taxon>
    </lineage>
</organism>
<evidence type="ECO:0000313" key="1">
    <source>
        <dbReference type="EMBL" id="VFQ59060.1"/>
    </source>
</evidence>
<dbReference type="SUPFAM" id="SSF53756">
    <property type="entry name" value="UDP-Glycosyltransferase/glycogen phosphorylase"/>
    <property type="match status" value="1"/>
</dbReference>
<dbReference type="InterPro" id="IPR050426">
    <property type="entry name" value="Glycosyltransferase_28"/>
</dbReference>
<keyword evidence="2" id="KW-1185">Reference proteome</keyword>
<dbReference type="AlphaFoldDB" id="A0A484K0W9"/>
<proteinExistence type="predicted"/>
<name>A0A484K0W9_9ASTE</name>